<organism evidence="1 2">
    <name type="scientific">Gigaspora margarita</name>
    <dbReference type="NCBI Taxonomy" id="4874"/>
    <lineage>
        <taxon>Eukaryota</taxon>
        <taxon>Fungi</taxon>
        <taxon>Fungi incertae sedis</taxon>
        <taxon>Mucoromycota</taxon>
        <taxon>Glomeromycotina</taxon>
        <taxon>Glomeromycetes</taxon>
        <taxon>Diversisporales</taxon>
        <taxon>Gigasporaceae</taxon>
        <taxon>Gigaspora</taxon>
    </lineage>
</organism>
<feature type="non-terminal residue" evidence="1">
    <location>
        <position position="1"/>
    </location>
</feature>
<sequence length="248" mass="28729">LKENLEKSANATRNYWKKWKRNIDNFDGSSNKKKTDDRIRVAEMTLNKSEIEVLTDNTLEEAEKKGNLCKLIPSKFNAELLKKRKKPRAILRGIFHMALKAALLQQLARMKVKMVFISKNSNSGPIQKNLLIALQKQRNAKENFSHKGSLKKESYKLYKKNFPDITSGRVQRKKRKVIESIISREAIISRSHSSTQKVLTSLKKDQNAQNQNKSESIYISKPKGLHPKWHVQLLMSKQKMLVDQQAFK</sequence>
<name>A0ABN7VIF9_GIGMA</name>
<keyword evidence="2" id="KW-1185">Reference proteome</keyword>
<evidence type="ECO:0000313" key="2">
    <source>
        <dbReference type="Proteomes" id="UP000789901"/>
    </source>
</evidence>
<proteinExistence type="predicted"/>
<accession>A0ABN7VIF9</accession>
<dbReference type="EMBL" id="CAJVQB010015049">
    <property type="protein sequence ID" value="CAG8772238.1"/>
    <property type="molecule type" value="Genomic_DNA"/>
</dbReference>
<reference evidence="1 2" key="1">
    <citation type="submission" date="2021-06" db="EMBL/GenBank/DDBJ databases">
        <authorList>
            <person name="Kallberg Y."/>
            <person name="Tangrot J."/>
            <person name="Rosling A."/>
        </authorList>
    </citation>
    <scope>NUCLEOTIDE SEQUENCE [LARGE SCALE GENOMIC DNA]</scope>
    <source>
        <strain evidence="1 2">120-4 pot B 10/14</strain>
    </source>
</reference>
<protein>
    <submittedName>
        <fullName evidence="1">21991_t:CDS:1</fullName>
    </submittedName>
</protein>
<gene>
    <name evidence="1" type="ORF">GMARGA_LOCUS18662</name>
</gene>
<dbReference type="Proteomes" id="UP000789901">
    <property type="component" value="Unassembled WGS sequence"/>
</dbReference>
<evidence type="ECO:0000313" key="1">
    <source>
        <dbReference type="EMBL" id="CAG8772238.1"/>
    </source>
</evidence>
<comment type="caution">
    <text evidence="1">The sequence shown here is derived from an EMBL/GenBank/DDBJ whole genome shotgun (WGS) entry which is preliminary data.</text>
</comment>